<evidence type="ECO:0000256" key="3">
    <source>
        <dbReference type="SAM" id="MobiDB-lite"/>
    </source>
</evidence>
<dbReference type="InterPro" id="IPR036291">
    <property type="entry name" value="NAD(P)-bd_dom_sf"/>
</dbReference>
<reference evidence="4" key="1">
    <citation type="submission" date="2014-09" db="EMBL/GenBank/DDBJ databases">
        <title>Genome sequence of the luminous mushroom Mycena chlorophos for searching fungal bioluminescence genes.</title>
        <authorList>
            <person name="Tanaka Y."/>
            <person name="Kasuga D."/>
            <person name="Oba Y."/>
            <person name="Hase S."/>
            <person name="Sato K."/>
            <person name="Oba Y."/>
            <person name="Sakakibara Y."/>
        </authorList>
    </citation>
    <scope>NUCLEOTIDE SEQUENCE</scope>
</reference>
<name>A0ABQ0LBS5_MYCCL</name>
<protein>
    <submittedName>
        <fullName evidence="4">Short-chain dehydrogenase/reductase family protein</fullName>
    </submittedName>
</protein>
<keyword evidence="5" id="KW-1185">Reference proteome</keyword>
<keyword evidence="2" id="KW-0560">Oxidoreductase</keyword>
<dbReference type="SUPFAM" id="SSF51735">
    <property type="entry name" value="NAD(P)-binding Rossmann-fold domains"/>
    <property type="match status" value="1"/>
</dbReference>
<dbReference type="EMBL" id="DF844683">
    <property type="protein sequence ID" value="GAT48553.1"/>
    <property type="molecule type" value="Genomic_DNA"/>
</dbReference>
<evidence type="ECO:0000313" key="5">
    <source>
        <dbReference type="Proteomes" id="UP000815677"/>
    </source>
</evidence>
<evidence type="ECO:0000313" key="4">
    <source>
        <dbReference type="EMBL" id="GAT48553.1"/>
    </source>
</evidence>
<feature type="region of interest" description="Disordered" evidence="3">
    <location>
        <begin position="1"/>
        <end position="21"/>
    </location>
</feature>
<comment type="similarity">
    <text evidence="1">Belongs to the short-chain dehydrogenases/reductases (SDR) family.</text>
</comment>
<dbReference type="InterPro" id="IPR002347">
    <property type="entry name" value="SDR_fam"/>
</dbReference>
<organism evidence="4 5">
    <name type="scientific">Mycena chlorophos</name>
    <name type="common">Agaric fungus</name>
    <name type="synonym">Agaricus chlorophos</name>
    <dbReference type="NCBI Taxonomy" id="658473"/>
    <lineage>
        <taxon>Eukaryota</taxon>
        <taxon>Fungi</taxon>
        <taxon>Dikarya</taxon>
        <taxon>Basidiomycota</taxon>
        <taxon>Agaricomycotina</taxon>
        <taxon>Agaricomycetes</taxon>
        <taxon>Agaricomycetidae</taxon>
        <taxon>Agaricales</taxon>
        <taxon>Marasmiineae</taxon>
        <taxon>Mycenaceae</taxon>
        <taxon>Mycena</taxon>
    </lineage>
</organism>
<accession>A0ABQ0LBS5</accession>
<dbReference type="PANTHER" id="PTHR24320:SF283">
    <property type="entry name" value="RETINOL DEHYDROGENASE 11"/>
    <property type="match status" value="1"/>
</dbReference>
<gene>
    <name evidence="4" type="ORF">MCHLO_05946</name>
</gene>
<dbReference type="Proteomes" id="UP000815677">
    <property type="component" value="Unassembled WGS sequence"/>
</dbReference>
<feature type="compositionally biased region" description="Basic and acidic residues" evidence="3">
    <location>
        <begin position="1"/>
        <end position="12"/>
    </location>
</feature>
<proteinExistence type="inferred from homology"/>
<dbReference type="PANTHER" id="PTHR24320">
    <property type="entry name" value="RETINOL DEHYDROGENASE"/>
    <property type="match status" value="1"/>
</dbReference>
<dbReference type="Pfam" id="PF00106">
    <property type="entry name" value="adh_short"/>
    <property type="match status" value="1"/>
</dbReference>
<dbReference type="Gene3D" id="3.40.50.720">
    <property type="entry name" value="NAD(P)-binding Rossmann-like Domain"/>
    <property type="match status" value="1"/>
</dbReference>
<sequence length="603" mass="65681">MAVERKERETDHTLTPSLHSAQDDEPFDIVLITLGRLNTRTDERIDITREQSVERIIPVTNVESTWSKSDVAFRINLSGAPHVFEASARAKTPMNLHRIIKKQDQDSWKTGSSGHNVGDATVAGFSDDLSVLLRCKRIPAHCNGIDTCELVPDDFLADCQRLEADPQATLDLWHLHLAANEREAVSITGLLLRFYTRIMQAKCPKPGCEGSASLVLLANAPNQYGKSYYIGCSDRGNDRPLDHIWIPIPVHLDEDALDSVVPTAPGSIERRTVLITGTSLNGIGFETARVISKYANLVIITGYNDERWLSSSLSSTHRLTRIHLLSLELSEAAIKKSIPSAHIRVLKLDLSSLAAVRNAAAEVLSYPEPAIDVLINNAVAGVGPFKRSADGYELQIATAHIGHFLFTKLIAPKLLATAQTPRVVYVSSGAHAFGSGVNLETLGKPDPASYTPIGAYAEAKAAAILTAAELSRRARGKILGFSLHPGVIYTNMNMNPETIPTVQELGILDADAKPNTKDFQWKTIEQGAATTVTAAFDPRIAGMPGAYLEDSTVANEKVAAHSSDPVHLALFPVISLHGLTYSKDIARNLWNATEELLEEKFTF</sequence>
<evidence type="ECO:0000256" key="1">
    <source>
        <dbReference type="ARBA" id="ARBA00006484"/>
    </source>
</evidence>
<evidence type="ECO:0000256" key="2">
    <source>
        <dbReference type="ARBA" id="ARBA00023002"/>
    </source>
</evidence>